<evidence type="ECO:0008006" key="3">
    <source>
        <dbReference type="Google" id="ProtNLM"/>
    </source>
</evidence>
<accession>A0ABY1WKA3</accession>
<evidence type="ECO:0000313" key="1">
    <source>
        <dbReference type="EMBL" id="TAA39590.1"/>
    </source>
</evidence>
<dbReference type="RefSeq" id="WP_130567956.1">
    <property type="nucleotide sequence ID" value="NZ_SHLY01000011.1"/>
</dbReference>
<keyword evidence="2" id="KW-1185">Reference proteome</keyword>
<dbReference type="Proteomes" id="UP000292544">
    <property type="component" value="Unassembled WGS sequence"/>
</dbReference>
<proteinExistence type="predicted"/>
<evidence type="ECO:0000313" key="2">
    <source>
        <dbReference type="Proteomes" id="UP000292544"/>
    </source>
</evidence>
<comment type="caution">
    <text evidence="1">The sequence shown here is derived from an EMBL/GenBank/DDBJ whole genome shotgun (WGS) entry which is preliminary data.</text>
</comment>
<sequence length="268" mass="30937">MIGSSNIPDATEHLHSIIKMLSIKKPFTFVRFSDGEIEILRNRFLEISGGVTHFRGRVFRNNYPKYDAKMFDPSLHGNIRRDLLESAMFRGANFYKGIPSSHNNALIDREFMLRLNGGFDSCITFSDLLLNSNYALYRTKLVPVLKEFKDLYLVANYRANPIETIEHAKHINVPDNFFGTYNNTIDSIYNELLEAEKGALVLSSASSLSKILGYKLYRERSDITFLDIGTSINDLLSLDNNVREYHKSSNSKFSSYFLRRKRGYKIKW</sequence>
<reference evidence="2" key="1">
    <citation type="submission" date="2019-02" db="EMBL/GenBank/DDBJ databases">
        <title>Draft genome sequence of Muricauda sp. 176CP4-71.</title>
        <authorList>
            <person name="Park J.-S."/>
        </authorList>
    </citation>
    <scope>NUCLEOTIDE SEQUENCE [LARGE SCALE GENOMIC DNA]</scope>
    <source>
        <strain evidence="2">176GS2-150</strain>
    </source>
</reference>
<protein>
    <recommendedName>
        <fullName evidence="3">Glycosyltransferase GT-D fold domain-containing protein</fullName>
    </recommendedName>
</protein>
<dbReference type="EMBL" id="SHLY01000011">
    <property type="protein sequence ID" value="TAA39590.1"/>
    <property type="molecule type" value="Genomic_DNA"/>
</dbReference>
<name>A0ABY1WKA3_9GAMM</name>
<organism evidence="1 2">
    <name type="scientific">Corallincola spongiicola</name>
    <dbReference type="NCBI Taxonomy" id="2520508"/>
    <lineage>
        <taxon>Bacteria</taxon>
        <taxon>Pseudomonadati</taxon>
        <taxon>Pseudomonadota</taxon>
        <taxon>Gammaproteobacteria</taxon>
        <taxon>Alteromonadales</taxon>
        <taxon>Psychromonadaceae</taxon>
        <taxon>Corallincola</taxon>
    </lineage>
</organism>
<gene>
    <name evidence="1" type="ORF">EXY25_18600</name>
</gene>